<evidence type="ECO:0000256" key="5">
    <source>
        <dbReference type="ARBA" id="ARBA00022734"/>
    </source>
</evidence>
<evidence type="ECO:0000256" key="3">
    <source>
        <dbReference type="ARBA" id="ARBA00020552"/>
    </source>
</evidence>
<keyword evidence="4" id="KW-0472">Membrane</keyword>
<comment type="function">
    <text evidence="6">Has immunoglobulin-binding and hemagglutination properties, and can bind to mannose. Essential for virulence. May be involved in LPS biosynthesis or polysaccharide transport.</text>
</comment>
<evidence type="ECO:0000256" key="2">
    <source>
        <dbReference type="ARBA" id="ARBA00010270"/>
    </source>
</evidence>
<dbReference type="RefSeq" id="WP_141382789.1">
    <property type="nucleotide sequence ID" value="NZ_BJNF01000024.1"/>
</dbReference>
<dbReference type="Pfam" id="PF07886">
    <property type="entry name" value="BA14K"/>
    <property type="match status" value="1"/>
</dbReference>
<dbReference type="GO" id="GO:0030246">
    <property type="term" value="F:carbohydrate binding"/>
    <property type="evidence" value="ECO:0007669"/>
    <property type="project" value="UniProtKB-KW"/>
</dbReference>
<accession>A0A4Y3W7S8</accession>
<evidence type="ECO:0000256" key="6">
    <source>
        <dbReference type="ARBA" id="ARBA00025321"/>
    </source>
</evidence>
<evidence type="ECO:0000256" key="4">
    <source>
        <dbReference type="ARBA" id="ARBA00022475"/>
    </source>
</evidence>
<dbReference type="Proteomes" id="UP000318825">
    <property type="component" value="Unassembled WGS sequence"/>
</dbReference>
<organism evidence="8 9">
    <name type="scientific">Nitrobacter winogradskyi</name>
    <name type="common">Nitrobacter agilis</name>
    <dbReference type="NCBI Taxonomy" id="913"/>
    <lineage>
        <taxon>Bacteria</taxon>
        <taxon>Pseudomonadati</taxon>
        <taxon>Pseudomonadota</taxon>
        <taxon>Alphaproteobacteria</taxon>
        <taxon>Hyphomicrobiales</taxon>
        <taxon>Nitrobacteraceae</taxon>
        <taxon>Nitrobacter</taxon>
    </lineage>
</organism>
<dbReference type="InterPro" id="IPR012413">
    <property type="entry name" value="BA14K"/>
</dbReference>
<keyword evidence="5" id="KW-0430">Lectin</keyword>
<dbReference type="EMBL" id="BJNF01000024">
    <property type="protein sequence ID" value="GEC15044.1"/>
    <property type="molecule type" value="Genomic_DNA"/>
</dbReference>
<evidence type="ECO:0000313" key="9">
    <source>
        <dbReference type="Proteomes" id="UP000318825"/>
    </source>
</evidence>
<protein>
    <recommendedName>
        <fullName evidence="3">Lectin-like protein BA14k</fullName>
    </recommendedName>
</protein>
<keyword evidence="7" id="KW-0732">Signal</keyword>
<proteinExistence type="inferred from homology"/>
<evidence type="ECO:0000313" key="8">
    <source>
        <dbReference type="EMBL" id="GEC15044.1"/>
    </source>
</evidence>
<name>A0A4Y3W7S8_NITWI</name>
<dbReference type="OrthoDB" id="8265689at2"/>
<gene>
    <name evidence="8" type="ORF">NWI01_09360</name>
</gene>
<feature type="signal peptide" evidence="7">
    <location>
        <begin position="1"/>
        <end position="26"/>
    </location>
</feature>
<keyword evidence="4" id="KW-1003">Cell membrane</keyword>
<evidence type="ECO:0000256" key="1">
    <source>
        <dbReference type="ARBA" id="ARBA00004167"/>
    </source>
</evidence>
<reference evidence="8 9" key="1">
    <citation type="submission" date="2019-06" db="EMBL/GenBank/DDBJ databases">
        <title>Whole genome shotgun sequence of Nitrobacter winogradskyi NBRC 14297.</title>
        <authorList>
            <person name="Hosoyama A."/>
            <person name="Uohara A."/>
            <person name="Ohji S."/>
            <person name="Ichikawa N."/>
        </authorList>
    </citation>
    <scope>NUCLEOTIDE SEQUENCE [LARGE SCALE GENOMIC DNA]</scope>
    <source>
        <strain evidence="8 9">NBRC 14297</strain>
    </source>
</reference>
<comment type="similarity">
    <text evidence="2">Belongs to the BA14k family.</text>
</comment>
<feature type="chain" id="PRO_5021465345" description="Lectin-like protein BA14k" evidence="7">
    <location>
        <begin position="27"/>
        <end position="124"/>
    </location>
</feature>
<comment type="subcellular location">
    <subcellularLocation>
        <location evidence="1">Membrane</location>
        <topology evidence="1">Single-pass membrane protein</topology>
    </subcellularLocation>
</comment>
<evidence type="ECO:0000256" key="7">
    <source>
        <dbReference type="SAM" id="SignalP"/>
    </source>
</evidence>
<comment type="caution">
    <text evidence="8">The sequence shown here is derived from an EMBL/GenBank/DDBJ whole genome shotgun (WGS) entry which is preliminary data.</text>
</comment>
<dbReference type="AlphaFoldDB" id="A0A4Y3W7S8"/>
<sequence length="124" mass="12394">MMRSKILLAALFAGSAALTFSVPATSAPIMAQSGMSKAGPSSIETVQYYRRGYYGGPGYYGGGAGALIGGLAAGAIVGGAIAAGQANAAAAAQQNAAYCAQRFRSYDPASGTYLGTDGYRHPCP</sequence>
<dbReference type="GO" id="GO:0016020">
    <property type="term" value="C:membrane"/>
    <property type="evidence" value="ECO:0007669"/>
    <property type="project" value="UniProtKB-SubCell"/>
</dbReference>